<proteinExistence type="predicted"/>
<reference evidence="1" key="1">
    <citation type="journal article" date="2015" name="Nature">
        <title>Complex archaea that bridge the gap between prokaryotes and eukaryotes.</title>
        <authorList>
            <person name="Spang A."/>
            <person name="Saw J.H."/>
            <person name="Jorgensen S.L."/>
            <person name="Zaremba-Niedzwiedzka K."/>
            <person name="Martijn J."/>
            <person name="Lind A.E."/>
            <person name="van Eijk R."/>
            <person name="Schleper C."/>
            <person name="Guy L."/>
            <person name="Ettema T.J."/>
        </authorList>
    </citation>
    <scope>NUCLEOTIDE SEQUENCE</scope>
</reference>
<protein>
    <submittedName>
        <fullName evidence="1">Uncharacterized protein</fullName>
    </submittedName>
</protein>
<dbReference type="EMBL" id="LAZR01066352">
    <property type="protein sequence ID" value="KKK53740.1"/>
    <property type="molecule type" value="Genomic_DNA"/>
</dbReference>
<gene>
    <name evidence="1" type="ORF">LCGC14_3091750</name>
</gene>
<feature type="non-terminal residue" evidence="1">
    <location>
        <position position="1"/>
    </location>
</feature>
<comment type="caution">
    <text evidence="1">The sequence shown here is derived from an EMBL/GenBank/DDBJ whole genome shotgun (WGS) entry which is preliminary data.</text>
</comment>
<organism evidence="1">
    <name type="scientific">marine sediment metagenome</name>
    <dbReference type="NCBI Taxonomy" id="412755"/>
    <lineage>
        <taxon>unclassified sequences</taxon>
        <taxon>metagenomes</taxon>
        <taxon>ecological metagenomes</taxon>
    </lineage>
</organism>
<evidence type="ECO:0000313" key="1">
    <source>
        <dbReference type="EMBL" id="KKK53740.1"/>
    </source>
</evidence>
<sequence>DGSDFPTRTMIKASADTTAIGRGDLVDISGAADTIVQGALGGPFLGVAMSFGAASTLTTHPVIRLTAGTILEGQDDGDTNLIAAAGEGLNASIVVAAANSTTGLSGMEIDSSTEANTSTLDLNLLRPAPRVGNTVGSSFADWFVRVNDLRWSDLKAGL</sequence>
<dbReference type="AlphaFoldDB" id="A0A0F8WZ35"/>
<name>A0A0F8WZ35_9ZZZZ</name>
<accession>A0A0F8WZ35</accession>